<proteinExistence type="predicted"/>
<accession>A0AAC9W4F9</accession>
<protein>
    <recommendedName>
        <fullName evidence="2">Acyltransferase 3 domain-containing protein</fullName>
    </recommendedName>
</protein>
<feature type="transmembrane region" description="Helical" evidence="1">
    <location>
        <begin position="172"/>
        <end position="193"/>
    </location>
</feature>
<name>A0AAC9W4F9_EUBLI</name>
<evidence type="ECO:0000259" key="2">
    <source>
        <dbReference type="Pfam" id="PF01757"/>
    </source>
</evidence>
<dbReference type="PANTHER" id="PTHR37312:SF1">
    <property type="entry name" value="MEMBRANE-BOUND ACYLTRANSFERASE YKRP-RELATED"/>
    <property type="match status" value="1"/>
</dbReference>
<dbReference type="AlphaFoldDB" id="A0AAC9W4F9"/>
<evidence type="ECO:0000313" key="3">
    <source>
        <dbReference type="EMBL" id="ARD67675.1"/>
    </source>
</evidence>
<dbReference type="GO" id="GO:0016747">
    <property type="term" value="F:acyltransferase activity, transferring groups other than amino-acyl groups"/>
    <property type="evidence" value="ECO:0007669"/>
    <property type="project" value="InterPro"/>
</dbReference>
<keyword evidence="1" id="KW-0812">Transmembrane</keyword>
<feature type="transmembrane region" description="Helical" evidence="1">
    <location>
        <begin position="74"/>
        <end position="97"/>
    </location>
</feature>
<dbReference type="EMBL" id="CP019962">
    <property type="protein sequence ID" value="ARD67675.1"/>
    <property type="molecule type" value="Genomic_DNA"/>
</dbReference>
<feature type="transmembrane region" description="Helical" evidence="1">
    <location>
        <begin position="32"/>
        <end position="53"/>
    </location>
</feature>
<evidence type="ECO:0000313" key="4">
    <source>
        <dbReference type="Proteomes" id="UP000192391"/>
    </source>
</evidence>
<dbReference type="PANTHER" id="PTHR37312">
    <property type="entry name" value="MEMBRANE-BOUND ACYLTRANSFERASE YKRP-RELATED"/>
    <property type="match status" value="1"/>
</dbReference>
<feature type="transmembrane region" description="Helical" evidence="1">
    <location>
        <begin position="117"/>
        <end position="136"/>
    </location>
</feature>
<dbReference type="InterPro" id="IPR002656">
    <property type="entry name" value="Acyl_transf_3_dom"/>
</dbReference>
<sequence length="340" mass="39727">MHKRVEWIDITKGILIALIVLGHVISDNANHLQTWIYSFHVCGFFIINGLLKAKYKFEDNNYSLKDVVIKQKSIYILYLVFSLIFFARVLLQARLGMYNANEIKTFVLHIISFNGEGVLWFLPVFSITEIVLYIVVKYRRIVLPIYITALAVAIYFAVSIEWNNILQIDSYPILFGVLLIRCSIASSFSIIGYYFEKSNLFNSKIIYIGIGSVLAFINGNVDLNNLRFGNIVLYYIFSILGTFFIIGISKFIEKKALYMKKILTLWGRNSLIIMLTHAILLIYQTYNIIFVKFVNNEFLRILFVFFMTMITETYLIIVFNKIIFYLEGKYVKNQRTIYKK</sequence>
<organism evidence="3 4">
    <name type="scientific">Eubacterium limosum</name>
    <dbReference type="NCBI Taxonomy" id="1736"/>
    <lineage>
        <taxon>Bacteria</taxon>
        <taxon>Bacillati</taxon>
        <taxon>Bacillota</taxon>
        <taxon>Clostridia</taxon>
        <taxon>Eubacteriales</taxon>
        <taxon>Eubacteriaceae</taxon>
        <taxon>Eubacterium</taxon>
    </lineage>
</organism>
<keyword evidence="1" id="KW-1133">Transmembrane helix</keyword>
<feature type="transmembrane region" description="Helical" evidence="1">
    <location>
        <begin position="143"/>
        <end position="160"/>
    </location>
</feature>
<dbReference type="Pfam" id="PF01757">
    <property type="entry name" value="Acyl_transf_3"/>
    <property type="match status" value="1"/>
</dbReference>
<feature type="transmembrane region" description="Helical" evidence="1">
    <location>
        <begin position="233"/>
        <end position="253"/>
    </location>
</feature>
<feature type="domain" description="Acyltransferase 3" evidence="2">
    <location>
        <begin position="6"/>
        <end position="310"/>
    </location>
</feature>
<reference evidence="4" key="1">
    <citation type="journal article" date="2017" name="Sci. Rep.">
        <title>Determination of the Genome and Primary Transcriptome of Syngas Fermenting Eubacterium limosum ATCC 8486.</title>
        <authorList>
            <person name="Song Y."/>
            <person name="Shin J."/>
            <person name="Jeong Y."/>
            <person name="Jin S."/>
            <person name="Lee J.K."/>
            <person name="Kim D.R."/>
            <person name="Kim S.C."/>
            <person name="Cho S."/>
            <person name="Cho B.K."/>
        </authorList>
    </citation>
    <scope>NUCLEOTIDE SEQUENCE [LARGE SCALE GENOMIC DNA]</scope>
    <source>
        <strain evidence="4">ATCC 8486</strain>
    </source>
</reference>
<keyword evidence="1" id="KW-0472">Membrane</keyword>
<dbReference type="Proteomes" id="UP000192391">
    <property type="component" value="Chromosome"/>
</dbReference>
<evidence type="ECO:0000256" key="1">
    <source>
        <dbReference type="SAM" id="Phobius"/>
    </source>
</evidence>
<dbReference type="InterPro" id="IPR052734">
    <property type="entry name" value="Nod_factor_acetyltransferase"/>
</dbReference>
<feature type="transmembrane region" description="Helical" evidence="1">
    <location>
        <begin position="205"/>
        <end position="221"/>
    </location>
</feature>
<dbReference type="RefSeq" id="WP_038351300.1">
    <property type="nucleotide sequence ID" value="NZ_CP019962.1"/>
</dbReference>
<feature type="transmembrane region" description="Helical" evidence="1">
    <location>
        <begin position="265"/>
        <end position="286"/>
    </location>
</feature>
<dbReference type="KEGG" id="elim:B2M23_19985"/>
<gene>
    <name evidence="3" type="ORF">B2M23_19985</name>
</gene>
<feature type="transmembrane region" description="Helical" evidence="1">
    <location>
        <begin position="298"/>
        <end position="319"/>
    </location>
</feature>
<feature type="transmembrane region" description="Helical" evidence="1">
    <location>
        <begin position="7"/>
        <end position="26"/>
    </location>
</feature>